<evidence type="ECO:0000256" key="1">
    <source>
        <dbReference type="ARBA" id="ARBA00004141"/>
    </source>
</evidence>
<evidence type="ECO:0000256" key="5">
    <source>
        <dbReference type="PROSITE-ProRule" id="PRU00282"/>
    </source>
</evidence>
<evidence type="ECO:0000256" key="6">
    <source>
        <dbReference type="RuleBase" id="RU000488"/>
    </source>
</evidence>
<dbReference type="Proteomes" id="UP001162131">
    <property type="component" value="Unassembled WGS sequence"/>
</dbReference>
<dbReference type="Gene3D" id="1.50.40.10">
    <property type="entry name" value="Mitochondrial carrier domain"/>
    <property type="match status" value="1"/>
</dbReference>
<sequence>MQNFYSNIECLMILFKNNILILLSIMDNKYREIARKTQREKSSSVLLSQGLAFFVANTISAPFTVLGTSLQLSVMANKKFYGEESKEISKLLLAKSHDLCVKERQFNMLQLAAGVTGENRPFRAPIYKNYREAFLALAGQGYQGFFKGNFIETLFNVASVIVKSQLLWIIGLDKYEDGGWKIFLGLTVAGLGDLVAQPLHMAQTRFILQNRLPVFATYRSLPFLYGKIETYEVYQGWAGAFPRSFGTNVASMSISNIGGLEAIILGNIFAFTALYPLLTVQRRLEAQTDDHTMLPRRYLGYRFAFSRMYHEEGFKSFYRGYFCNLISCGIKNSLIFLLTATFLNLDRFSTFKRDNWN</sequence>
<evidence type="ECO:0000256" key="4">
    <source>
        <dbReference type="ARBA" id="ARBA00023136"/>
    </source>
</evidence>
<keyword evidence="9" id="KW-1185">Reference proteome</keyword>
<evidence type="ECO:0000256" key="2">
    <source>
        <dbReference type="ARBA" id="ARBA00022692"/>
    </source>
</evidence>
<evidence type="ECO:0000313" key="8">
    <source>
        <dbReference type="EMBL" id="CAG9325203.1"/>
    </source>
</evidence>
<feature type="transmembrane region" description="Helical" evidence="7">
    <location>
        <begin position="46"/>
        <end position="70"/>
    </location>
</feature>
<evidence type="ECO:0000256" key="7">
    <source>
        <dbReference type="SAM" id="Phobius"/>
    </source>
</evidence>
<evidence type="ECO:0000313" key="9">
    <source>
        <dbReference type="Proteomes" id="UP001162131"/>
    </source>
</evidence>
<comment type="caution">
    <text evidence="8">The sequence shown here is derived from an EMBL/GenBank/DDBJ whole genome shotgun (WGS) entry which is preliminary data.</text>
</comment>
<reference evidence="8" key="1">
    <citation type="submission" date="2021-09" db="EMBL/GenBank/DDBJ databases">
        <authorList>
            <consortium name="AG Swart"/>
            <person name="Singh M."/>
            <person name="Singh A."/>
            <person name="Seah K."/>
            <person name="Emmerich C."/>
        </authorList>
    </citation>
    <scope>NUCLEOTIDE SEQUENCE</scope>
    <source>
        <strain evidence="8">ATCC30299</strain>
    </source>
</reference>
<dbReference type="AlphaFoldDB" id="A0AAU9JHQ6"/>
<protein>
    <recommendedName>
        <fullName evidence="10">ADP,ATP carrier protein</fullName>
    </recommendedName>
</protein>
<feature type="transmembrane region" description="Helical" evidence="7">
    <location>
        <begin position="6"/>
        <end position="25"/>
    </location>
</feature>
<keyword evidence="2 5" id="KW-0812">Transmembrane</keyword>
<comment type="subcellular location">
    <subcellularLocation>
        <location evidence="1">Membrane</location>
        <topology evidence="1">Multi-pass membrane protein</topology>
    </subcellularLocation>
</comment>
<dbReference type="PROSITE" id="PS50920">
    <property type="entry name" value="SOLCAR"/>
    <property type="match status" value="1"/>
</dbReference>
<gene>
    <name evidence="8" type="ORF">BSTOLATCC_MIC37949</name>
</gene>
<evidence type="ECO:0008006" key="10">
    <source>
        <dbReference type="Google" id="ProtNLM"/>
    </source>
</evidence>
<keyword evidence="7" id="KW-1133">Transmembrane helix</keyword>
<accession>A0AAU9JHQ6</accession>
<dbReference type="SUPFAM" id="SSF103506">
    <property type="entry name" value="Mitochondrial carrier"/>
    <property type="match status" value="1"/>
</dbReference>
<dbReference type="Pfam" id="PF00153">
    <property type="entry name" value="Mito_carr"/>
    <property type="match status" value="1"/>
</dbReference>
<comment type="similarity">
    <text evidence="6">Belongs to the mitochondrial carrier (TC 2.A.29) family.</text>
</comment>
<evidence type="ECO:0000256" key="3">
    <source>
        <dbReference type="ARBA" id="ARBA00022737"/>
    </source>
</evidence>
<proteinExistence type="inferred from homology"/>
<dbReference type="GO" id="GO:0016020">
    <property type="term" value="C:membrane"/>
    <property type="evidence" value="ECO:0007669"/>
    <property type="project" value="UniProtKB-SubCell"/>
</dbReference>
<keyword evidence="3" id="KW-0677">Repeat</keyword>
<dbReference type="EMBL" id="CAJZBQ010000037">
    <property type="protein sequence ID" value="CAG9325203.1"/>
    <property type="molecule type" value="Genomic_DNA"/>
</dbReference>
<name>A0AAU9JHQ6_9CILI</name>
<dbReference type="InterPro" id="IPR023395">
    <property type="entry name" value="MCP_dom_sf"/>
</dbReference>
<organism evidence="8 9">
    <name type="scientific">Blepharisma stoltei</name>
    <dbReference type="NCBI Taxonomy" id="1481888"/>
    <lineage>
        <taxon>Eukaryota</taxon>
        <taxon>Sar</taxon>
        <taxon>Alveolata</taxon>
        <taxon>Ciliophora</taxon>
        <taxon>Postciliodesmatophora</taxon>
        <taxon>Heterotrichea</taxon>
        <taxon>Heterotrichida</taxon>
        <taxon>Blepharismidae</taxon>
        <taxon>Blepharisma</taxon>
    </lineage>
</organism>
<feature type="repeat" description="Solcar" evidence="5">
    <location>
        <begin position="254"/>
        <end position="345"/>
    </location>
</feature>
<keyword evidence="6" id="KW-0813">Transport</keyword>
<dbReference type="PANTHER" id="PTHR24089">
    <property type="entry name" value="SOLUTE CARRIER FAMILY 25"/>
    <property type="match status" value="1"/>
</dbReference>
<keyword evidence="4 5" id="KW-0472">Membrane</keyword>
<dbReference type="InterPro" id="IPR018108">
    <property type="entry name" value="MCP_transmembrane"/>
</dbReference>